<evidence type="ECO:0000259" key="6">
    <source>
        <dbReference type="Pfam" id="PF25954"/>
    </source>
</evidence>
<organism evidence="7 8">
    <name type="scientific">Halomonas tibetensis</name>
    <dbReference type="NCBI Taxonomy" id="2259590"/>
    <lineage>
        <taxon>Bacteria</taxon>
        <taxon>Pseudomonadati</taxon>
        <taxon>Pseudomonadota</taxon>
        <taxon>Gammaproteobacteria</taxon>
        <taxon>Oceanospirillales</taxon>
        <taxon>Halomonadaceae</taxon>
        <taxon>Halomonas</taxon>
    </lineage>
</organism>
<proteinExistence type="inferred from homology"/>
<dbReference type="Proteomes" id="UP001595386">
    <property type="component" value="Unassembled WGS sequence"/>
</dbReference>
<dbReference type="Gene3D" id="2.40.50.100">
    <property type="match status" value="2"/>
</dbReference>
<keyword evidence="8" id="KW-1185">Reference proteome</keyword>
<feature type="coiled-coil region" evidence="4">
    <location>
        <begin position="79"/>
        <end position="113"/>
    </location>
</feature>
<reference evidence="8" key="1">
    <citation type="journal article" date="2019" name="Int. J. Syst. Evol. Microbiol.">
        <title>The Global Catalogue of Microorganisms (GCM) 10K type strain sequencing project: providing services to taxonomists for standard genome sequencing and annotation.</title>
        <authorList>
            <consortium name="The Broad Institute Genomics Platform"/>
            <consortium name="The Broad Institute Genome Sequencing Center for Infectious Disease"/>
            <person name="Wu L."/>
            <person name="Ma J."/>
        </authorList>
    </citation>
    <scope>NUCLEOTIDE SEQUENCE [LARGE SCALE GENOMIC DNA]</scope>
    <source>
        <strain evidence="8">KCTC 52660</strain>
    </source>
</reference>
<accession>A0ABV7B531</accession>
<feature type="coiled-coil region" evidence="4">
    <location>
        <begin position="138"/>
        <end position="186"/>
    </location>
</feature>
<dbReference type="InterPro" id="IPR030190">
    <property type="entry name" value="MacA_alpha-hairpin_sf"/>
</dbReference>
<evidence type="ECO:0000259" key="5">
    <source>
        <dbReference type="Pfam" id="PF25917"/>
    </source>
</evidence>
<dbReference type="Pfam" id="PF25917">
    <property type="entry name" value="BSH_RND"/>
    <property type="match status" value="1"/>
</dbReference>
<name>A0ABV7B531_9GAMM</name>
<evidence type="ECO:0000256" key="1">
    <source>
        <dbReference type="ARBA" id="ARBA00004196"/>
    </source>
</evidence>
<dbReference type="RefSeq" id="WP_379755647.1">
    <property type="nucleotide sequence ID" value="NZ_JBHRSQ010000008.1"/>
</dbReference>
<dbReference type="PANTHER" id="PTHR32347:SF14">
    <property type="entry name" value="EFFLUX SYSTEM COMPONENT YKNX-RELATED"/>
    <property type="match status" value="1"/>
</dbReference>
<protein>
    <submittedName>
        <fullName evidence="7">Efflux RND transporter periplasmic adaptor subunit</fullName>
    </submittedName>
</protein>
<dbReference type="InterPro" id="IPR058625">
    <property type="entry name" value="MdtA-like_BSH"/>
</dbReference>
<sequence>MTAPVERGTVRRTVTTTGTLQALVTVEVGTQLSGQIAGLFADFNDEVMKGQPLVQLDTKSFEARLAEAVAASAMAQANVDIHQARLQRANVDLRDAEAQRAVLQARHDNARVRLGAAQTALKRAETLVQRGTTSAVQLEEAQTERDQAAASLRETEAIAAAHEHAVEGARVDLQRAEAELTNARAAVPQKKAIERSTEIDLERTTIRSPIDGVVVGRNVSDGQTVAASLEAPTLFTIAGDLQQMEIHARVDEADIGSIEVGQPAGFSVDAYPGEAFEAAVTGVRKAPQVMQNVVTYTVVLATGNVRSLLLPGMTATVRITVEEASPVLKMPMAALRFVPSEDLVKASAPQNTSDEPVQGVPATVWRLGPEGSLEPLTIGIGVNDGAHAAILAGGFAEGDEVIVGEVIDTEPAGLFGIRFGF</sequence>
<evidence type="ECO:0000256" key="4">
    <source>
        <dbReference type="SAM" id="Coils"/>
    </source>
</evidence>
<dbReference type="PANTHER" id="PTHR32347">
    <property type="entry name" value="EFFLUX SYSTEM COMPONENT YKNX-RELATED"/>
    <property type="match status" value="1"/>
</dbReference>
<evidence type="ECO:0000313" key="7">
    <source>
        <dbReference type="EMBL" id="MFC2991405.1"/>
    </source>
</evidence>
<feature type="domain" description="Multidrug resistance protein MdtA-like barrel-sandwich hybrid" evidence="5">
    <location>
        <begin position="25"/>
        <end position="232"/>
    </location>
</feature>
<dbReference type="Gene3D" id="2.40.30.170">
    <property type="match status" value="1"/>
</dbReference>
<evidence type="ECO:0000256" key="3">
    <source>
        <dbReference type="ARBA" id="ARBA00023054"/>
    </source>
</evidence>
<dbReference type="Gene3D" id="6.10.140.1990">
    <property type="match status" value="1"/>
</dbReference>
<dbReference type="Gene3D" id="1.10.287.470">
    <property type="entry name" value="Helix hairpin bin"/>
    <property type="match status" value="1"/>
</dbReference>
<comment type="caution">
    <text evidence="7">The sequence shown here is derived from an EMBL/GenBank/DDBJ whole genome shotgun (WGS) entry which is preliminary data.</text>
</comment>
<comment type="similarity">
    <text evidence="2">Belongs to the membrane fusion protein (MFP) (TC 8.A.1) family.</text>
</comment>
<feature type="domain" description="CusB-like beta-barrel" evidence="6">
    <location>
        <begin position="246"/>
        <end position="320"/>
    </location>
</feature>
<comment type="subcellular location">
    <subcellularLocation>
        <location evidence="1">Cell envelope</location>
    </subcellularLocation>
</comment>
<dbReference type="InterPro" id="IPR058792">
    <property type="entry name" value="Beta-barrel_RND_2"/>
</dbReference>
<dbReference type="EMBL" id="JBHRSQ010000008">
    <property type="protein sequence ID" value="MFC2991405.1"/>
    <property type="molecule type" value="Genomic_DNA"/>
</dbReference>
<dbReference type="Pfam" id="PF25954">
    <property type="entry name" value="Beta-barrel_RND_2"/>
    <property type="match status" value="1"/>
</dbReference>
<evidence type="ECO:0000256" key="2">
    <source>
        <dbReference type="ARBA" id="ARBA00009477"/>
    </source>
</evidence>
<evidence type="ECO:0000313" key="8">
    <source>
        <dbReference type="Proteomes" id="UP001595386"/>
    </source>
</evidence>
<keyword evidence="3 4" id="KW-0175">Coiled coil</keyword>
<dbReference type="InterPro" id="IPR050465">
    <property type="entry name" value="UPF0194_transport"/>
</dbReference>
<gene>
    <name evidence="7" type="ORF">ACFODV_05120</name>
</gene>
<dbReference type="SUPFAM" id="SSF111369">
    <property type="entry name" value="HlyD-like secretion proteins"/>
    <property type="match status" value="2"/>
</dbReference>